<evidence type="ECO:0000256" key="1">
    <source>
        <dbReference type="SAM" id="MobiDB-lite"/>
    </source>
</evidence>
<dbReference type="Proteomes" id="UP000439022">
    <property type="component" value="Unassembled WGS sequence"/>
</dbReference>
<comment type="caution">
    <text evidence="2">The sequence shown here is derived from an EMBL/GenBank/DDBJ whole genome shotgun (WGS) entry which is preliminary data.</text>
</comment>
<name>A0A6A8GF94_9EURY</name>
<feature type="compositionally biased region" description="Basic and acidic residues" evidence="1">
    <location>
        <begin position="137"/>
        <end position="149"/>
    </location>
</feature>
<organism evidence="2 3">
    <name type="scientific">Haloferax litoreum</name>
    <dbReference type="NCBI Taxonomy" id="2666140"/>
    <lineage>
        <taxon>Archaea</taxon>
        <taxon>Methanobacteriati</taxon>
        <taxon>Methanobacteriota</taxon>
        <taxon>Stenosarchaea group</taxon>
        <taxon>Halobacteria</taxon>
        <taxon>Halobacteriales</taxon>
        <taxon>Haloferacaceae</taxon>
        <taxon>Haloferax</taxon>
    </lineage>
</organism>
<feature type="compositionally biased region" description="Basic and acidic residues" evidence="1">
    <location>
        <begin position="69"/>
        <end position="102"/>
    </location>
</feature>
<feature type="compositionally biased region" description="Basic and acidic residues" evidence="1">
    <location>
        <begin position="184"/>
        <end position="200"/>
    </location>
</feature>
<sequence>MARLGSGGETAPAEAQDPPDEERKVSDNDTSSSDPVGGNDPGESPDPLGSSSGGSSGGSATSNGDNSAEQDRQAVEERKRQMRNDPPETGDDTTRRLRKDANSDPMRQQTEPDQPQGGEMVRESGYSVGSRGPMTRQEARTRRAVREQVAEENNVDVGDVTVSRDENGDTNVNLRPSAQSELQQRAEEDARQARRAEQNKARSAQMDVSSQSAEPQPRQQSGPVNPPTLRTVAKQQVAATASEQTGLDYSPSDVQVMENPDGSLDVDVQEKEAFDMDWSFGLGGPGDEVEDAVNFASQTYSQFAGGLADATTSTSALRTAFNPSVVFLQSMGADVGTVAERPTGTAEFDTPEEFLSSYNEQSSRVASKTLETRFASSALSSSFELVNLPGLGKAGMELGETGGAAVNDAATGDAEFASKAKKRGTALGTQAVETATENPAETAGMVAGSLVASSAIMSGAAKIGPRAGAAARYAIQPGEELAGTLGYKATKAAGGTRAADKLFPNQEPLIFSEEAALAAGGKLAGKVKSLEYQDAETRARPSRLAQEMTSARFKAEEILRAGGPTRVNTELNTPVADSLRREIKSAEFKAAEGASAAKSKIRDIQDGLDEFTGDTRGQGQVPHSKLRGELETDQGPSSTFQSGLRSELSTDLQSDLQGGSRGAELGRPSSDLGISTFRSELRTELGGRDTGSSLSSTMESPLSRAADAQRPSLDVGHGMRSDARTDIFGRSDLSMDTELDMRAETGLDLRSDTELDLGTETGLDLESELAMDFETELEFETELATESRREFEDTGLDLGMGPSGGRSKKRKASATRLERDLINPFTGR</sequence>
<feature type="compositionally biased region" description="Low complexity" evidence="1">
    <location>
        <begin position="692"/>
        <end position="703"/>
    </location>
</feature>
<keyword evidence="3" id="KW-1185">Reference proteome</keyword>
<dbReference type="AlphaFoldDB" id="A0A6A8GF94"/>
<dbReference type="EMBL" id="WKJO01000001">
    <property type="protein sequence ID" value="MRX20460.1"/>
    <property type="molecule type" value="Genomic_DNA"/>
</dbReference>
<accession>A0A6A8GF94</accession>
<reference evidence="2 3" key="1">
    <citation type="submission" date="2019-11" db="EMBL/GenBank/DDBJ databases">
        <title>Whole genome sequence of Haloferax sp. MBLA0076.</title>
        <authorList>
            <person name="Seo M.-J."/>
            <person name="Cho E.-S."/>
        </authorList>
    </citation>
    <scope>NUCLEOTIDE SEQUENCE [LARGE SCALE GENOMIC DNA]</scope>
    <source>
        <strain evidence="2 3">MBLA0076</strain>
    </source>
</reference>
<feature type="compositionally biased region" description="Basic and acidic residues" evidence="1">
    <location>
        <begin position="717"/>
        <end position="726"/>
    </location>
</feature>
<dbReference type="RefSeq" id="WP_151161049.1">
    <property type="nucleotide sequence ID" value="NZ_WKJO01000001.1"/>
</dbReference>
<feature type="compositionally biased region" description="Polar residues" evidence="1">
    <location>
        <begin position="169"/>
        <end position="180"/>
    </location>
</feature>
<evidence type="ECO:0000313" key="2">
    <source>
        <dbReference type="EMBL" id="MRX20460.1"/>
    </source>
</evidence>
<protein>
    <submittedName>
        <fullName evidence="2">Uncharacterized protein</fullName>
    </submittedName>
</protein>
<feature type="compositionally biased region" description="Polar residues" evidence="1">
    <location>
        <begin position="634"/>
        <end position="657"/>
    </location>
</feature>
<feature type="region of interest" description="Disordered" evidence="1">
    <location>
        <begin position="782"/>
        <end position="828"/>
    </location>
</feature>
<feature type="region of interest" description="Disordered" evidence="1">
    <location>
        <begin position="589"/>
        <end position="726"/>
    </location>
</feature>
<proteinExistence type="predicted"/>
<feature type="region of interest" description="Disordered" evidence="1">
    <location>
        <begin position="1"/>
        <end position="261"/>
    </location>
</feature>
<gene>
    <name evidence="2" type="ORF">GJR96_00610</name>
</gene>
<evidence type="ECO:0000313" key="3">
    <source>
        <dbReference type="Proteomes" id="UP000439022"/>
    </source>
</evidence>
<feature type="compositionally biased region" description="Polar residues" evidence="1">
    <location>
        <begin position="233"/>
        <end position="247"/>
    </location>
</feature>
<feature type="compositionally biased region" description="Polar residues" evidence="1">
    <location>
        <begin position="206"/>
        <end position="223"/>
    </location>
</feature>